<protein>
    <submittedName>
        <fullName evidence="1">Carbohydrate esterase family 16 protein</fullName>
    </submittedName>
</protein>
<dbReference type="Proteomes" id="UP001390339">
    <property type="component" value="Unassembled WGS sequence"/>
</dbReference>
<organism evidence="1 2">
    <name type="scientific">Apiospora arundinis</name>
    <dbReference type="NCBI Taxonomy" id="335852"/>
    <lineage>
        <taxon>Eukaryota</taxon>
        <taxon>Fungi</taxon>
        <taxon>Dikarya</taxon>
        <taxon>Ascomycota</taxon>
        <taxon>Pezizomycotina</taxon>
        <taxon>Sordariomycetes</taxon>
        <taxon>Xylariomycetidae</taxon>
        <taxon>Amphisphaeriales</taxon>
        <taxon>Apiosporaceae</taxon>
        <taxon>Apiospora</taxon>
    </lineage>
</organism>
<gene>
    <name evidence="1" type="ORF">PGQ11_014813</name>
</gene>
<proteinExistence type="predicted"/>
<comment type="caution">
    <text evidence="1">The sequence shown here is derived from an EMBL/GenBank/DDBJ whole genome shotgun (WGS) entry which is preliminary data.</text>
</comment>
<evidence type="ECO:0000313" key="2">
    <source>
        <dbReference type="Proteomes" id="UP001390339"/>
    </source>
</evidence>
<sequence>MDRHIVVKHLVLNFTATTPDDHHPLAPLNELGRCKAARTRPVRAVYAPYRSKLMRPEWLVFPLFSYLKRITSGRMDDVKYGRLLMERVGVISVQVFGRPYKKLDVAKRLDEMEFEHDPASLGYEEARAFYLKWRREVFASRAAAGLA</sequence>
<reference evidence="1 2" key="1">
    <citation type="journal article" date="2024" name="IMA Fungus">
        <title>Apiospora arundinis, a panoply of carbohydrate-active enzymes and secondary metabolites.</title>
        <authorList>
            <person name="Sorensen T."/>
            <person name="Petersen C."/>
            <person name="Muurmann A.T."/>
            <person name="Christiansen J.V."/>
            <person name="Brundto M.L."/>
            <person name="Overgaard C.K."/>
            <person name="Boysen A.T."/>
            <person name="Wollenberg R.D."/>
            <person name="Larsen T.O."/>
            <person name="Sorensen J.L."/>
            <person name="Nielsen K.L."/>
            <person name="Sondergaard T.E."/>
        </authorList>
    </citation>
    <scope>NUCLEOTIDE SEQUENCE [LARGE SCALE GENOMIC DNA]</scope>
    <source>
        <strain evidence="1 2">AAU 773</strain>
    </source>
</reference>
<keyword evidence="2" id="KW-1185">Reference proteome</keyword>
<name>A0ABR2HU25_9PEZI</name>
<evidence type="ECO:0000313" key="1">
    <source>
        <dbReference type="EMBL" id="KAK8852334.1"/>
    </source>
</evidence>
<dbReference type="EMBL" id="JAPCWZ010000009">
    <property type="protein sequence ID" value="KAK8852334.1"/>
    <property type="molecule type" value="Genomic_DNA"/>
</dbReference>
<accession>A0ABR2HU25</accession>